<dbReference type="Gene3D" id="2.40.128.20">
    <property type="match status" value="1"/>
</dbReference>
<dbReference type="AlphaFoldDB" id="A0AAV4FFB1"/>
<dbReference type="EMBL" id="BMAT01004336">
    <property type="protein sequence ID" value="GFR71999.1"/>
    <property type="molecule type" value="Genomic_DNA"/>
</dbReference>
<dbReference type="InterPro" id="IPR012674">
    <property type="entry name" value="Calycin"/>
</dbReference>
<keyword evidence="2" id="KW-1185">Reference proteome</keyword>
<evidence type="ECO:0000313" key="2">
    <source>
        <dbReference type="Proteomes" id="UP000762676"/>
    </source>
</evidence>
<dbReference type="SUPFAM" id="SSF50814">
    <property type="entry name" value="Lipocalins"/>
    <property type="match status" value="1"/>
</dbReference>
<name>A0AAV4FFB1_9GAST</name>
<proteinExistence type="predicted"/>
<dbReference type="GO" id="GO:0008289">
    <property type="term" value="F:lipid binding"/>
    <property type="evidence" value="ECO:0007669"/>
    <property type="project" value="UniProtKB-KW"/>
</dbReference>
<dbReference type="CDD" id="cd00742">
    <property type="entry name" value="FABP"/>
    <property type="match status" value="1"/>
</dbReference>
<reference evidence="1 2" key="1">
    <citation type="journal article" date="2021" name="Elife">
        <title>Chloroplast acquisition without the gene transfer in kleptoplastic sea slugs, Plakobranchus ocellatus.</title>
        <authorList>
            <person name="Maeda T."/>
            <person name="Takahashi S."/>
            <person name="Yoshida T."/>
            <person name="Shimamura S."/>
            <person name="Takaki Y."/>
            <person name="Nagai Y."/>
            <person name="Toyoda A."/>
            <person name="Suzuki Y."/>
            <person name="Arimoto A."/>
            <person name="Ishii H."/>
            <person name="Satoh N."/>
            <person name="Nishiyama T."/>
            <person name="Hasebe M."/>
            <person name="Maruyama T."/>
            <person name="Minagawa J."/>
            <person name="Obokata J."/>
            <person name="Shigenobu S."/>
        </authorList>
    </citation>
    <scope>NUCLEOTIDE SEQUENCE [LARGE SCALE GENOMIC DNA]</scope>
</reference>
<evidence type="ECO:0000313" key="1">
    <source>
        <dbReference type="EMBL" id="GFR71999.1"/>
    </source>
</evidence>
<protein>
    <submittedName>
        <fullName evidence="1">Fatty acid-binding protein</fullName>
    </submittedName>
</protein>
<comment type="caution">
    <text evidence="1">The sequence shown here is derived from an EMBL/GenBank/DDBJ whole genome shotgun (WGS) entry which is preliminary data.</text>
</comment>
<dbReference type="Proteomes" id="UP000762676">
    <property type="component" value="Unassembled WGS sequence"/>
</dbReference>
<sequence>MLPLIVTDDPGLPDAMKEMARNSKPKVDISKDGSTWTIKTTVGDKVNETKYPENQEIDTTNIMGQSTKATLTVDGASLLEVQKFGDVEMQVKRCVDGDMYIVVSHLVKER</sequence>
<accession>A0AAV4FFB1</accession>
<organism evidence="1 2">
    <name type="scientific">Elysia marginata</name>
    <dbReference type="NCBI Taxonomy" id="1093978"/>
    <lineage>
        <taxon>Eukaryota</taxon>
        <taxon>Metazoa</taxon>
        <taxon>Spiralia</taxon>
        <taxon>Lophotrochozoa</taxon>
        <taxon>Mollusca</taxon>
        <taxon>Gastropoda</taxon>
        <taxon>Heterobranchia</taxon>
        <taxon>Euthyneura</taxon>
        <taxon>Panpulmonata</taxon>
        <taxon>Sacoglossa</taxon>
        <taxon>Placobranchoidea</taxon>
        <taxon>Plakobranchidae</taxon>
        <taxon>Elysia</taxon>
    </lineage>
</organism>
<gene>
    <name evidence="1" type="ORF">ElyMa_002106000</name>
</gene>